<accession>A0A0S4LBI8</accession>
<dbReference type="InterPro" id="IPR025711">
    <property type="entry name" value="PepSY"/>
</dbReference>
<name>A0A0S4LBI8_9BACT</name>
<dbReference type="EMBL" id="CZPZ01000012">
    <property type="protein sequence ID" value="CUS35047.1"/>
    <property type="molecule type" value="Genomic_DNA"/>
</dbReference>
<keyword evidence="4" id="KW-1185">Reference proteome</keyword>
<feature type="domain" description="PepSY" evidence="2">
    <location>
        <begin position="42"/>
        <end position="101"/>
    </location>
</feature>
<gene>
    <name evidence="3" type="ORF">COMA2_20057</name>
</gene>
<dbReference type="Gene3D" id="3.10.450.40">
    <property type="match status" value="1"/>
</dbReference>
<dbReference type="Pfam" id="PF03413">
    <property type="entry name" value="PepSY"/>
    <property type="match status" value="1"/>
</dbReference>
<reference evidence="4" key="1">
    <citation type="submission" date="2015-10" db="EMBL/GenBank/DDBJ databases">
        <authorList>
            <person name="Luecker S."/>
            <person name="Luecker S."/>
        </authorList>
    </citation>
    <scope>NUCLEOTIDE SEQUENCE [LARGE SCALE GENOMIC DNA]</scope>
</reference>
<evidence type="ECO:0000313" key="4">
    <source>
        <dbReference type="Proteomes" id="UP000198736"/>
    </source>
</evidence>
<dbReference type="STRING" id="1742973.COMA2_20057"/>
<organism evidence="3 4">
    <name type="scientific">Candidatus Nitrospira nitrificans</name>
    <dbReference type="NCBI Taxonomy" id="1742973"/>
    <lineage>
        <taxon>Bacteria</taxon>
        <taxon>Pseudomonadati</taxon>
        <taxon>Nitrospirota</taxon>
        <taxon>Nitrospiria</taxon>
        <taxon>Nitrospirales</taxon>
        <taxon>Nitrospiraceae</taxon>
        <taxon>Nitrospira</taxon>
    </lineage>
</organism>
<proteinExistence type="predicted"/>
<evidence type="ECO:0000256" key="1">
    <source>
        <dbReference type="SAM" id="SignalP"/>
    </source>
</evidence>
<keyword evidence="1" id="KW-0732">Signal</keyword>
<dbReference type="Proteomes" id="UP000198736">
    <property type="component" value="Unassembled WGS sequence"/>
</dbReference>
<feature type="signal peptide" evidence="1">
    <location>
        <begin position="1"/>
        <end position="21"/>
    </location>
</feature>
<evidence type="ECO:0000259" key="2">
    <source>
        <dbReference type="Pfam" id="PF03413"/>
    </source>
</evidence>
<dbReference type="RefSeq" id="WP_175304467.1">
    <property type="nucleotide sequence ID" value="NZ_CZPZ01000012.1"/>
</dbReference>
<dbReference type="AlphaFoldDB" id="A0A0S4LBI8"/>
<evidence type="ECO:0000313" key="3">
    <source>
        <dbReference type="EMBL" id="CUS35047.1"/>
    </source>
</evidence>
<protein>
    <recommendedName>
        <fullName evidence="2">PepSY domain-containing protein</fullName>
    </recommendedName>
</protein>
<feature type="chain" id="PRO_5006623834" description="PepSY domain-containing protein" evidence="1">
    <location>
        <begin position="22"/>
        <end position="115"/>
    </location>
</feature>
<sequence length="115" mass="12310">MRPNSLTVFALAMLVSPTAVMTVADSALGGEHNKIEMAATAKVTIDEAIKTASEKIAGKIIEAELERKHNRLVWEVEVLTAAGKVMEVHIDAETGAVIDVEEEKSKSGKLKRPGS</sequence>